<protein>
    <recommendedName>
        <fullName evidence="4">ATPase involved in DNA repair</fullName>
    </recommendedName>
</protein>
<dbReference type="RefSeq" id="WP_231294604.1">
    <property type="nucleotide sequence ID" value="NZ_JAPHOO010000001.1"/>
</dbReference>
<dbReference type="EMBL" id="UGGT01000001">
    <property type="protein sequence ID" value="STO21458.1"/>
    <property type="molecule type" value="Genomic_DNA"/>
</dbReference>
<dbReference type="AlphaFoldDB" id="A0A377GAV1"/>
<keyword evidence="3" id="KW-1185">Reference proteome</keyword>
<name>A0A377GAV1_9GAMM</name>
<accession>A0A377GAV1</accession>
<evidence type="ECO:0000256" key="1">
    <source>
        <dbReference type="SAM" id="Coils"/>
    </source>
</evidence>
<organism evidence="2 3">
    <name type="scientific">Fluoribacter dumoffii</name>
    <dbReference type="NCBI Taxonomy" id="463"/>
    <lineage>
        <taxon>Bacteria</taxon>
        <taxon>Pseudomonadati</taxon>
        <taxon>Pseudomonadota</taxon>
        <taxon>Gammaproteobacteria</taxon>
        <taxon>Legionellales</taxon>
        <taxon>Legionellaceae</taxon>
        <taxon>Fluoribacter</taxon>
    </lineage>
</organism>
<evidence type="ECO:0008006" key="4">
    <source>
        <dbReference type="Google" id="ProtNLM"/>
    </source>
</evidence>
<feature type="coiled-coil region" evidence="1">
    <location>
        <begin position="261"/>
        <end position="334"/>
    </location>
</feature>
<gene>
    <name evidence="2" type="ORF">NCTC11370_01525</name>
</gene>
<evidence type="ECO:0000313" key="3">
    <source>
        <dbReference type="Proteomes" id="UP000254554"/>
    </source>
</evidence>
<reference evidence="2 3" key="1">
    <citation type="submission" date="2018-06" db="EMBL/GenBank/DDBJ databases">
        <authorList>
            <consortium name="Pathogen Informatics"/>
            <person name="Doyle S."/>
        </authorList>
    </citation>
    <scope>NUCLEOTIDE SEQUENCE [LARGE SCALE GENOMIC DNA]</scope>
    <source>
        <strain evidence="2 3">NCTC11370</strain>
    </source>
</reference>
<dbReference type="Proteomes" id="UP000254554">
    <property type="component" value="Unassembled WGS sequence"/>
</dbReference>
<evidence type="ECO:0000313" key="2">
    <source>
        <dbReference type="EMBL" id="STO21458.1"/>
    </source>
</evidence>
<dbReference type="GeneID" id="93291904"/>
<proteinExistence type="predicted"/>
<sequence>MIQVNVWLSTTQVLGKRIKNRFFGPLLASDARGENIGHASFFMELNERSQGYAKLADKSTPLSVQKSLSYVPQLVEGQSGKYYKRMPLKSLQVTHSFWPNHTLSRRQLAQDFFSFLHLAPKSKGVKPELSHHDTDMIRESMGDSTFPIEHPPYQDFRKKIDEEKRENLDKTVEIWNLDGDLDTKKNIDAQLARLTSKQEFLIISRDKLINTYQTKLDLLKKTRDELASNLSQNTSKVIFHAKKIRYLKRISNPDEKTFTEMMQAILELKELKKEQVQLRQKLPALESKIARIEKSYQKKMEKHQEEIKQTNNEISLLNIQLAQLDEKLKDIDESKIETLKAEVSKRADFLSRQENLLKDTNKTNGRHPDHIVSLPTSDSGLHYHINELAVIEAMEKEGNRNYSMIRNNCAKSVKRCLLAGIEHLRKELKANGVPNSFFKFEAIETTNGVHNWARTLERELIKLNMKHTANKTAMWVEVNPENTISYIPQIT</sequence>
<keyword evidence="1" id="KW-0175">Coiled coil</keyword>